<dbReference type="RefSeq" id="XP_018714993.1">
    <property type="nucleotide sequence ID" value="XM_018853818.1"/>
</dbReference>
<dbReference type="Proteomes" id="UP000092555">
    <property type="component" value="Unassembled WGS sequence"/>
</dbReference>
<evidence type="ECO:0000256" key="8">
    <source>
        <dbReference type="ARBA" id="ARBA00023163"/>
    </source>
</evidence>
<feature type="region of interest" description="Disordered" evidence="12">
    <location>
        <begin position="556"/>
        <end position="582"/>
    </location>
</feature>
<comment type="function">
    <text evidence="11">Required for replication-independent chromatin assembly and for the periodic repression of histone gene transcription during the cell cycle.</text>
</comment>
<dbReference type="GO" id="GO:0006338">
    <property type="term" value="P:chromatin remodeling"/>
    <property type="evidence" value="ECO:0007669"/>
    <property type="project" value="InterPro"/>
</dbReference>
<dbReference type="STRING" id="869754.A0A1A0HKU1"/>
<evidence type="ECO:0000313" key="15">
    <source>
        <dbReference type="EMBL" id="OBA24512.1"/>
    </source>
</evidence>
<dbReference type="GO" id="GO:0006351">
    <property type="term" value="P:DNA-templated transcription"/>
    <property type="evidence" value="ECO:0007669"/>
    <property type="project" value="InterPro"/>
</dbReference>
<evidence type="ECO:0000256" key="7">
    <source>
        <dbReference type="ARBA" id="ARBA00023015"/>
    </source>
</evidence>
<evidence type="ECO:0000256" key="10">
    <source>
        <dbReference type="PROSITE-ProRule" id="PRU00221"/>
    </source>
</evidence>
<dbReference type="SUPFAM" id="SSF50978">
    <property type="entry name" value="WD40 repeat-like"/>
    <property type="match status" value="2"/>
</dbReference>
<dbReference type="GO" id="GO:0031491">
    <property type="term" value="F:nucleosome binding"/>
    <property type="evidence" value="ECO:0007669"/>
    <property type="project" value="TreeGrafter"/>
</dbReference>
<dbReference type="Pfam" id="PF24105">
    <property type="entry name" value="Beta-prop_CAF1B_HIR1"/>
    <property type="match status" value="1"/>
</dbReference>
<keyword evidence="5 11" id="KW-0677">Repeat</keyword>
<evidence type="ECO:0000256" key="12">
    <source>
        <dbReference type="SAM" id="MobiDB-lite"/>
    </source>
</evidence>
<protein>
    <recommendedName>
        <fullName evidence="11">Protein HIR</fullName>
    </recommendedName>
</protein>
<dbReference type="AlphaFoldDB" id="A0A1A0HKU1"/>
<dbReference type="GO" id="GO:0000417">
    <property type="term" value="C:HIR complex"/>
    <property type="evidence" value="ECO:0007669"/>
    <property type="project" value="TreeGrafter"/>
</dbReference>
<keyword evidence="9 11" id="KW-0539">Nucleus</keyword>
<dbReference type="InterPro" id="IPR001680">
    <property type="entry name" value="WD40_rpt"/>
</dbReference>
<feature type="compositionally biased region" description="Polar residues" evidence="12">
    <location>
        <begin position="487"/>
        <end position="506"/>
    </location>
</feature>
<feature type="compositionally biased region" description="Polar residues" evidence="12">
    <location>
        <begin position="392"/>
        <end position="403"/>
    </location>
</feature>
<accession>A0A1A0HKU1</accession>
<gene>
    <name evidence="15" type="ORF">METBIDRAFT_10648</name>
</gene>
<dbReference type="GeneID" id="30026794"/>
<dbReference type="EMBL" id="LXTC01000001">
    <property type="protein sequence ID" value="OBA24512.1"/>
    <property type="molecule type" value="Genomic_DNA"/>
</dbReference>
<dbReference type="PANTHER" id="PTHR13831:SF1">
    <property type="entry name" value="PROTEIN HIR2"/>
    <property type="match status" value="1"/>
</dbReference>
<keyword evidence="4 10" id="KW-0853">WD repeat</keyword>
<dbReference type="OrthoDB" id="1741719at2759"/>
<feature type="compositionally biased region" description="Basic and acidic residues" evidence="12">
    <location>
        <begin position="561"/>
        <end position="576"/>
    </location>
</feature>
<organism evidence="15 16">
    <name type="scientific">Metschnikowia bicuspidata var. bicuspidata NRRL YB-4993</name>
    <dbReference type="NCBI Taxonomy" id="869754"/>
    <lineage>
        <taxon>Eukaryota</taxon>
        <taxon>Fungi</taxon>
        <taxon>Dikarya</taxon>
        <taxon>Ascomycota</taxon>
        <taxon>Saccharomycotina</taxon>
        <taxon>Pichiomycetes</taxon>
        <taxon>Metschnikowiaceae</taxon>
        <taxon>Metschnikowia</taxon>
    </lineage>
</organism>
<feature type="region of interest" description="Disordered" evidence="12">
    <location>
        <begin position="483"/>
        <end position="507"/>
    </location>
</feature>
<evidence type="ECO:0000256" key="3">
    <source>
        <dbReference type="ARBA" id="ARBA00022491"/>
    </source>
</evidence>
<dbReference type="Gene3D" id="2.130.10.10">
    <property type="entry name" value="YVTN repeat-like/Quinoprotein amine dehydrogenase"/>
    <property type="match status" value="2"/>
</dbReference>
<evidence type="ECO:0000256" key="1">
    <source>
        <dbReference type="ARBA" id="ARBA00004123"/>
    </source>
</evidence>
<dbReference type="SMART" id="SM00320">
    <property type="entry name" value="WD40"/>
    <property type="match status" value="6"/>
</dbReference>
<feature type="region of interest" description="Disordered" evidence="12">
    <location>
        <begin position="392"/>
        <end position="412"/>
    </location>
</feature>
<dbReference type="PROSITE" id="PS50082">
    <property type="entry name" value="WD_REPEATS_2"/>
    <property type="match status" value="1"/>
</dbReference>
<evidence type="ECO:0000256" key="2">
    <source>
        <dbReference type="ARBA" id="ARBA00007306"/>
    </source>
</evidence>
<evidence type="ECO:0000313" key="16">
    <source>
        <dbReference type="Proteomes" id="UP000092555"/>
    </source>
</evidence>
<keyword evidence="7 11" id="KW-0805">Transcription regulation</keyword>
<comment type="similarity">
    <text evidence="2 11">Belongs to the WD repeat HIR1 family.</text>
</comment>
<feature type="domain" description="Protein HIRA-like C-terminal" evidence="13">
    <location>
        <begin position="685"/>
        <end position="917"/>
    </location>
</feature>
<comment type="caution">
    <text evidence="15">The sequence shown here is derived from an EMBL/GenBank/DDBJ whole genome shotgun (WGS) entry which is preliminary data.</text>
</comment>
<dbReference type="GO" id="GO:0000785">
    <property type="term" value="C:chromatin"/>
    <property type="evidence" value="ECO:0007669"/>
    <property type="project" value="TreeGrafter"/>
</dbReference>
<feature type="domain" description="CAF1B/HIR1 beta-propeller" evidence="14">
    <location>
        <begin position="15"/>
        <end position="372"/>
    </location>
</feature>
<name>A0A1A0HKU1_9ASCO</name>
<proteinExistence type="inferred from homology"/>
<dbReference type="GO" id="GO:0006355">
    <property type="term" value="P:regulation of DNA-templated transcription"/>
    <property type="evidence" value="ECO:0007669"/>
    <property type="project" value="InterPro"/>
</dbReference>
<keyword evidence="16" id="KW-1185">Reference proteome</keyword>
<keyword evidence="6 11" id="KW-0156">Chromatin regulator</keyword>
<sequence length="978" mass="109497">MRLLVLPQEFHNGEVHTVDINLENALVATGGIDQKVSVWRLEQFTDSINKEPPNLTEIEPQKTIDCHHATVNFVKWSPTNGNQMISADENGTIVKTDLDVDKCETIFPTPYLKRLQKSTALDGCWSIDGRLFAWSTADGAVHIYDGVRETHQFLIPQADISAEKKATLQRSVTFDPNGKYLVTLGDDTMVTVYQYEYDKNNDYRFQVANRVSKLMSNTVTKSSGANYRRISWSCDGEFFAVPNATKQLTSVVSLLSASLGWDNNISLVGHDMECDLVKFAPHIYQRKSKSEPASIDSDLEILDFEVYHIIATAGSDSSLVLWNTTKETPLFVMHNISPKPLVDLVWDKTGSIVLMSTLDGKVIIAGFSEEELGQKSSSEFLKKIKASQNLAKKQSLNKSSSETHGAKKSKVPLESISQKDAIGVRDELIISDQNDELVLADPNNSLVTSISQPSEVVPQVLAPGLQLMSYPENDLMSRIEERKPTVTPKNQEQSPKVGTLNPSSVPKVTLKNGKKRIQPTTLSNGTTNSVTQRMSAKDVTSVEVTKMGMEFDRPSYTVSEEMIKDNKRQKTSDDSHLKKKPKRELEPVKFIGSVVANLATTFAQVRLSAPKIRSAFRVSDTSYTLDIKNGLGNESAPSRVTCLKNESQVWSDFIPQFVQLATRGNFFWALCTADGTIHTYSSTSGKRLFPPIIMGSPISFLESKNQYLMVVTSIAEILVWDLDKKKIHMKSPLSLAALLDLNSKLQENTLSKSDNITMCSITSKGFPVTTLSNGSGYIYNIDMEVWQTVTEAWWAFGSHYWDSITDDKVSPVSDSPRTIGEREGSSLISMLEHKTNEELLRKSRTGRGKYFNKISKNMMMKEGFENLENTVSLSHLENRILCSELLEELEDFKDFLITYSNRLCELGLQAKLFEMFETVLGEQDQLADTDKSVNSRICGLNRHDLLKDIILSCAEHRDVQRILVYFGTKIGLISRDYE</sequence>
<feature type="repeat" description="WD" evidence="10">
    <location>
        <begin position="8"/>
        <end position="42"/>
    </location>
</feature>
<dbReference type="InterPro" id="IPR031120">
    <property type="entry name" value="HIR1-like"/>
</dbReference>
<keyword evidence="8 11" id="KW-0804">Transcription</keyword>
<evidence type="ECO:0000256" key="9">
    <source>
        <dbReference type="ARBA" id="ARBA00023242"/>
    </source>
</evidence>
<evidence type="ECO:0000259" key="14">
    <source>
        <dbReference type="Pfam" id="PF24105"/>
    </source>
</evidence>
<keyword evidence="3 11" id="KW-0678">Repressor</keyword>
<dbReference type="InterPro" id="IPR011494">
    <property type="entry name" value="HIRA-like_C"/>
</dbReference>
<dbReference type="GO" id="GO:0005634">
    <property type="term" value="C:nucleus"/>
    <property type="evidence" value="ECO:0007669"/>
    <property type="project" value="UniProtKB-SubCell"/>
</dbReference>
<evidence type="ECO:0000256" key="5">
    <source>
        <dbReference type="ARBA" id="ARBA00022737"/>
    </source>
</evidence>
<dbReference type="InterPro" id="IPR036322">
    <property type="entry name" value="WD40_repeat_dom_sf"/>
</dbReference>
<evidence type="ECO:0000256" key="11">
    <source>
        <dbReference type="RuleBase" id="RU364014"/>
    </source>
</evidence>
<comment type="subcellular location">
    <subcellularLocation>
        <location evidence="1 11">Nucleus</location>
    </subcellularLocation>
</comment>
<dbReference type="InterPro" id="IPR015943">
    <property type="entry name" value="WD40/YVTN_repeat-like_dom_sf"/>
</dbReference>
<dbReference type="Pfam" id="PF07569">
    <property type="entry name" value="Hira"/>
    <property type="match status" value="1"/>
</dbReference>
<evidence type="ECO:0000259" key="13">
    <source>
        <dbReference type="Pfam" id="PF07569"/>
    </source>
</evidence>
<evidence type="ECO:0000256" key="6">
    <source>
        <dbReference type="ARBA" id="ARBA00022853"/>
    </source>
</evidence>
<reference evidence="15 16" key="1">
    <citation type="submission" date="2016-05" db="EMBL/GenBank/DDBJ databases">
        <title>Comparative genomics of biotechnologically important yeasts.</title>
        <authorList>
            <consortium name="DOE Joint Genome Institute"/>
            <person name="Riley R."/>
            <person name="Haridas S."/>
            <person name="Wolfe K.H."/>
            <person name="Lopes M.R."/>
            <person name="Hittinger C.T."/>
            <person name="Goker M."/>
            <person name="Salamov A."/>
            <person name="Wisecaver J."/>
            <person name="Long T.M."/>
            <person name="Aerts A.L."/>
            <person name="Barry K."/>
            <person name="Choi C."/>
            <person name="Clum A."/>
            <person name="Coughlan A.Y."/>
            <person name="Deshpande S."/>
            <person name="Douglass A.P."/>
            <person name="Hanson S.J."/>
            <person name="Klenk H.-P."/>
            <person name="LaButti K."/>
            <person name="Lapidus A."/>
            <person name="Lindquist E."/>
            <person name="Lipzen A."/>
            <person name="Meier-kolthoff J.P."/>
            <person name="Ohm R.A."/>
            <person name="Otillar R.P."/>
            <person name="Pangilinan J."/>
            <person name="Peng Y."/>
            <person name="Rokas A."/>
            <person name="Rosa C.A."/>
            <person name="Scheuner C."/>
            <person name="Sibirny A.A."/>
            <person name="Slot J.C."/>
            <person name="Stielow J.B."/>
            <person name="Sun H."/>
            <person name="Kurtzman C.P."/>
            <person name="Blackwell M."/>
            <person name="Grigoriev I.V."/>
            <person name="Jeffries T.W."/>
        </authorList>
    </citation>
    <scope>NUCLEOTIDE SEQUENCE [LARGE SCALE GENOMIC DNA]</scope>
    <source>
        <strain evidence="15 16">NRRL YB-4993</strain>
    </source>
</reference>
<dbReference type="PANTHER" id="PTHR13831">
    <property type="entry name" value="MEMBER OF THE HIR1 FAMILY OF WD-REPEAT PROTEINS"/>
    <property type="match status" value="1"/>
</dbReference>
<evidence type="ECO:0000256" key="4">
    <source>
        <dbReference type="ARBA" id="ARBA00022574"/>
    </source>
</evidence>
<dbReference type="InterPro" id="IPR055410">
    <property type="entry name" value="Beta-prop_CAF1B_HIR1"/>
</dbReference>